<dbReference type="AlphaFoldDB" id="A0AAE0IX90"/>
<organism evidence="2 3">
    <name type="scientific">Cercophora scortea</name>
    <dbReference type="NCBI Taxonomy" id="314031"/>
    <lineage>
        <taxon>Eukaryota</taxon>
        <taxon>Fungi</taxon>
        <taxon>Dikarya</taxon>
        <taxon>Ascomycota</taxon>
        <taxon>Pezizomycotina</taxon>
        <taxon>Sordariomycetes</taxon>
        <taxon>Sordariomycetidae</taxon>
        <taxon>Sordariales</taxon>
        <taxon>Lasiosphaeriaceae</taxon>
        <taxon>Cercophora</taxon>
    </lineage>
</organism>
<reference evidence="2" key="2">
    <citation type="submission" date="2023-06" db="EMBL/GenBank/DDBJ databases">
        <authorList>
            <consortium name="Lawrence Berkeley National Laboratory"/>
            <person name="Haridas S."/>
            <person name="Hensen N."/>
            <person name="Bonometti L."/>
            <person name="Westerberg I."/>
            <person name="Brannstrom I.O."/>
            <person name="Guillou S."/>
            <person name="Cros-Aarteil S."/>
            <person name="Calhoun S."/>
            <person name="Kuo A."/>
            <person name="Mondo S."/>
            <person name="Pangilinan J."/>
            <person name="Riley R."/>
            <person name="Labutti K."/>
            <person name="Andreopoulos B."/>
            <person name="Lipzen A."/>
            <person name="Chen C."/>
            <person name="Yanf M."/>
            <person name="Daum C."/>
            <person name="Ng V."/>
            <person name="Clum A."/>
            <person name="Steindorff A."/>
            <person name="Ohm R."/>
            <person name="Martin F."/>
            <person name="Silar P."/>
            <person name="Natvig D."/>
            <person name="Lalanne C."/>
            <person name="Gautier V."/>
            <person name="Ament-Velasquez S.L."/>
            <person name="Kruys A."/>
            <person name="Hutchinson M.I."/>
            <person name="Powell A.J."/>
            <person name="Barry K."/>
            <person name="Miller A.N."/>
            <person name="Grigoriev I.V."/>
            <person name="Debuchy R."/>
            <person name="Gladieux P."/>
            <person name="Thoren M.H."/>
            <person name="Johannesson H."/>
        </authorList>
    </citation>
    <scope>NUCLEOTIDE SEQUENCE</scope>
    <source>
        <strain evidence="2">SMH4131-1</strain>
    </source>
</reference>
<proteinExistence type="predicted"/>
<comment type="caution">
    <text evidence="2">The sequence shown here is derived from an EMBL/GenBank/DDBJ whole genome shotgun (WGS) entry which is preliminary data.</text>
</comment>
<evidence type="ECO:0000256" key="1">
    <source>
        <dbReference type="SAM" id="MobiDB-lite"/>
    </source>
</evidence>
<reference evidence="2" key="1">
    <citation type="journal article" date="2023" name="Mol. Phylogenet. Evol.">
        <title>Genome-scale phylogeny and comparative genomics of the fungal order Sordariales.</title>
        <authorList>
            <person name="Hensen N."/>
            <person name="Bonometti L."/>
            <person name="Westerberg I."/>
            <person name="Brannstrom I.O."/>
            <person name="Guillou S."/>
            <person name="Cros-Aarteil S."/>
            <person name="Calhoun S."/>
            <person name="Haridas S."/>
            <person name="Kuo A."/>
            <person name="Mondo S."/>
            <person name="Pangilinan J."/>
            <person name="Riley R."/>
            <person name="LaButti K."/>
            <person name="Andreopoulos B."/>
            <person name="Lipzen A."/>
            <person name="Chen C."/>
            <person name="Yan M."/>
            <person name="Daum C."/>
            <person name="Ng V."/>
            <person name="Clum A."/>
            <person name="Steindorff A."/>
            <person name="Ohm R.A."/>
            <person name="Martin F."/>
            <person name="Silar P."/>
            <person name="Natvig D.O."/>
            <person name="Lalanne C."/>
            <person name="Gautier V."/>
            <person name="Ament-Velasquez S.L."/>
            <person name="Kruys A."/>
            <person name="Hutchinson M.I."/>
            <person name="Powell A.J."/>
            <person name="Barry K."/>
            <person name="Miller A.N."/>
            <person name="Grigoriev I.V."/>
            <person name="Debuchy R."/>
            <person name="Gladieux P."/>
            <person name="Hiltunen Thoren M."/>
            <person name="Johannesson H."/>
        </authorList>
    </citation>
    <scope>NUCLEOTIDE SEQUENCE</scope>
    <source>
        <strain evidence="2">SMH4131-1</strain>
    </source>
</reference>
<keyword evidence="3" id="KW-1185">Reference proteome</keyword>
<protein>
    <submittedName>
        <fullName evidence="2">Uncharacterized protein</fullName>
    </submittedName>
</protein>
<evidence type="ECO:0000313" key="3">
    <source>
        <dbReference type="Proteomes" id="UP001286456"/>
    </source>
</evidence>
<sequence>MESSGRSSSLSLPSLPRKVRDEIYRILLVVPHPLYIFTQQLHGEASATLYGSHRFVLVDTTPGPQGQADLLQSFLGLIGSVNASHLSHMCINFPLLVVTPPEPEPEKRNTGCHSPSHHQAGEEEVHAGDNTTPLRGEPEPEEDAGDLLRGLTLLRIKCRNLTTLDMYVHSQSSRGLRVMASWQPECAVREALLREVDAQLRAIPSLCTIRVRLYDGPLAPEVMEWMQSFGWDVSPGR</sequence>
<evidence type="ECO:0000313" key="2">
    <source>
        <dbReference type="EMBL" id="KAK3332635.1"/>
    </source>
</evidence>
<accession>A0AAE0IX90</accession>
<gene>
    <name evidence="2" type="ORF">B0T19DRAFT_457530</name>
</gene>
<name>A0AAE0IX90_9PEZI</name>
<feature type="region of interest" description="Disordered" evidence="1">
    <location>
        <begin position="102"/>
        <end position="144"/>
    </location>
</feature>
<dbReference type="EMBL" id="JAUEPO010000002">
    <property type="protein sequence ID" value="KAK3332635.1"/>
    <property type="molecule type" value="Genomic_DNA"/>
</dbReference>
<dbReference type="Proteomes" id="UP001286456">
    <property type="component" value="Unassembled WGS sequence"/>
</dbReference>